<dbReference type="PANTHER" id="PTHR41786">
    <property type="entry name" value="MOTILITY ACCESSORY FACTOR MAF"/>
    <property type="match status" value="1"/>
</dbReference>
<dbReference type="Proteomes" id="UP001249020">
    <property type="component" value="Unassembled WGS sequence"/>
</dbReference>
<dbReference type="InterPro" id="IPR045376">
    <property type="entry name" value="Maf_N"/>
</dbReference>
<dbReference type="RefSeq" id="WP_311361586.1">
    <property type="nucleotide sequence ID" value="NZ_JAVRIE010000003.1"/>
</dbReference>
<reference evidence="3 4" key="1">
    <citation type="submission" date="2023-09" db="EMBL/GenBank/DDBJ databases">
        <authorList>
            <person name="Rey-Velasco X."/>
        </authorList>
    </citation>
    <scope>NUCLEOTIDE SEQUENCE [LARGE SCALE GENOMIC DNA]</scope>
    <source>
        <strain evidence="3 4">W409</strain>
    </source>
</reference>
<evidence type="ECO:0000313" key="3">
    <source>
        <dbReference type="EMBL" id="MDT0582813.1"/>
    </source>
</evidence>
<evidence type="ECO:0000313" key="4">
    <source>
        <dbReference type="Proteomes" id="UP001249020"/>
    </source>
</evidence>
<dbReference type="AlphaFoldDB" id="A0AAW8R061"/>
<accession>A0AAW8R061</accession>
<evidence type="ECO:0000259" key="2">
    <source>
        <dbReference type="Pfam" id="PF20157"/>
    </source>
</evidence>
<dbReference type="InterPro" id="IPR002826">
    <property type="entry name" value="MptE-like"/>
</dbReference>
<evidence type="ECO:0000259" key="1">
    <source>
        <dbReference type="Pfam" id="PF01973"/>
    </source>
</evidence>
<feature type="domain" description="6-hydroxymethylpterin diphosphokinase MptE-like" evidence="1">
    <location>
        <begin position="549"/>
        <end position="722"/>
    </location>
</feature>
<proteinExistence type="predicted"/>
<dbReference type="Pfam" id="PF01973">
    <property type="entry name" value="MptE-like"/>
    <property type="match status" value="1"/>
</dbReference>
<dbReference type="PANTHER" id="PTHR41786:SF1">
    <property type="entry name" value="6-HYDROXYMETHYLPTERIN DIPHOSPHOKINASE MPTE-LIKE DOMAIN-CONTAINING PROTEIN"/>
    <property type="match status" value="1"/>
</dbReference>
<dbReference type="EMBL" id="JAVRIE010000003">
    <property type="protein sequence ID" value="MDT0582813.1"/>
    <property type="molecule type" value="Genomic_DNA"/>
</dbReference>
<organism evidence="3 4">
    <name type="scientific">Brumicola blandensis</name>
    <dbReference type="NCBI Taxonomy" id="3075611"/>
    <lineage>
        <taxon>Bacteria</taxon>
        <taxon>Pseudomonadati</taxon>
        <taxon>Pseudomonadota</taxon>
        <taxon>Gammaproteobacteria</taxon>
        <taxon>Alteromonadales</taxon>
        <taxon>Alteromonadaceae</taxon>
        <taxon>Brumicola</taxon>
    </lineage>
</organism>
<protein>
    <submittedName>
        <fullName evidence="3">6-hydroxymethylpterin diphosphokinase MptE-like protein</fullName>
    </submittedName>
</protein>
<dbReference type="Pfam" id="PF20157">
    <property type="entry name" value="Maf_flag10_N"/>
    <property type="match status" value="2"/>
</dbReference>
<comment type="caution">
    <text evidence="3">The sequence shown here is derived from an EMBL/GenBank/DDBJ whole genome shotgun (WGS) entry which is preliminary data.</text>
</comment>
<sequence>MLNDIRVHIHPNEQQQEAIEQRSAAYISETIQQNRLAFARHIPSLNGELDAIRSDNISIFCNKNEEYNIVDFGLGRTLYGEQPGAEILRQCQHFAQHSAILSFSEDRRPPFSGCESEQEEAEQKSASMLLQELRANAQFVDAHASQSDVLVILGLGLGQHVDFLVNYLLNAKAPVKHIIIYEPEAQYFKSACMVKDWRMLLELIQEHDIGLYFQLGKDASTLVQDLNELKTHFPVKQALVYQHYYAPAFDTAMNAIRSSTWEALSRQQGSFGRKESFQQYTQAWALSQNVEELVASDCQHPQFVKNLAAFKQYYPNIYAEFESYQPVSWSVVENKAHEINLLNHFNGACFYGPEPKQDGLENYQSFEKNPNKDGLILGYNGQKLKHYLHYRMVKKTERLLAKAEDEAGMLPDTIKSLILFGLGAGYELESLLDNREVEKLFICEPNRDYFYASLYAIDWAGILQKIDAQGANLYINIGDDGTNLFRDLLGQFYNIGPYVLSQTFFYQGYYNASLNDAIVQLREQLQIVVSMGEYFDHACFAIEHTKEAFRKNVPFLKAKPSQYLNADEKELPILFVGNGPSLDYSLETIRELQEQAIVISCGTSLQVLHRNNIVPDFHAEIELNRATYDWACRVNDPAYLKKITLLSCNGIHPDTCDLYKDVMIAFKEGESATVSALNVIGEDKVESLAFAFPTVSNFAINLFLRLGFHQFYLFGVDMGFVDSTQHHSAQSGYYDEKGKEMYKYAEANNTGLLVPGNFRSVVNTKHEFKLAKTIIEQALASQAVDCYNTSDGARIEGTSPLDIDNILLMTSPELKSQTLHTLQTCFCHLPEGQFNRSFDEKYDMNKLQGELRQLNEMLNLELHDQDDIFEIVERQKQFLFYSYKQGNSLFFYYLYGSMNYINSVLSKAAMHQNRETALDVANEAISIWQDLLSNVKLLLSNPAQLFDTSSSFTLTRERFIKAAQASQDIHFIIFDGALNSAVDKEIQELSEIYPLQSLCVDGNQILSEPQYVDENATDKIILVNSRSQWEAVTDLLHAMNESEHACDRHNNILICIACDYEPDWISSASHFEHLQLGFQVLPSLLESGDIEQYRQGEVPFAPLKLHLESAINHLGDLDKQLIFIQKLEFSELGLKNALHSILEHAETDDAASKDPVLQSAATDDETRAFAYIEQIILDKVVCDGFVDYKNYIAIPRQTSNDNKDESAQNATELDSVGSRGLKIARQLSALEVFQNWQKHAVVEKNIGVYQKAK</sequence>
<feature type="domain" description="Glycosyltransferase Maf N-terminal" evidence="2">
    <location>
        <begin position="32"/>
        <end position="258"/>
    </location>
</feature>
<feature type="domain" description="Glycosyltransferase Maf N-terminal" evidence="2">
    <location>
        <begin position="303"/>
        <end position="530"/>
    </location>
</feature>
<gene>
    <name evidence="3" type="ORF">RM544_09685</name>
</gene>
<name>A0AAW8R061_9ALTE</name>
<keyword evidence="4" id="KW-1185">Reference proteome</keyword>